<evidence type="ECO:0000256" key="8">
    <source>
        <dbReference type="ARBA" id="ARBA00023136"/>
    </source>
</evidence>
<keyword evidence="8 9" id="KW-0472">Membrane</keyword>
<reference evidence="11 12" key="1">
    <citation type="submission" date="2013-02" db="EMBL/GenBank/DDBJ databases">
        <title>The Genome Sequence of Acinetobacter sp. ANC 4105.</title>
        <authorList>
            <consortium name="The Broad Institute Genome Sequencing Platform"/>
            <consortium name="The Broad Institute Genome Sequencing Center for Infectious Disease"/>
            <person name="Cerqueira G."/>
            <person name="Feldgarden M."/>
            <person name="Courvalin P."/>
            <person name="Perichon B."/>
            <person name="Grillot-Courvalin C."/>
            <person name="Clermont D."/>
            <person name="Rocha E."/>
            <person name="Yoon E.-J."/>
            <person name="Nemec A."/>
            <person name="Walker B."/>
            <person name="Young S.K."/>
            <person name="Zeng Q."/>
            <person name="Gargeya S."/>
            <person name="Fitzgerald M."/>
            <person name="Haas B."/>
            <person name="Abouelleil A."/>
            <person name="Alvarado L."/>
            <person name="Arachchi H.M."/>
            <person name="Berlin A.M."/>
            <person name="Chapman S.B."/>
            <person name="Dewar J."/>
            <person name="Goldberg J."/>
            <person name="Griggs A."/>
            <person name="Gujja S."/>
            <person name="Hansen M."/>
            <person name="Howarth C."/>
            <person name="Imamovic A."/>
            <person name="Larimer J."/>
            <person name="McCowan C."/>
            <person name="Murphy C."/>
            <person name="Neiman D."/>
            <person name="Pearson M."/>
            <person name="Priest M."/>
            <person name="Roberts A."/>
            <person name="Saif S."/>
            <person name="Shea T."/>
            <person name="Sisk P."/>
            <person name="Sykes S."/>
            <person name="Wortman J."/>
            <person name="Nusbaum C."/>
            <person name="Birren B."/>
        </authorList>
    </citation>
    <scope>NUCLEOTIDE SEQUENCE [LARGE SCALE GENOMIC DNA]</scope>
    <source>
        <strain evidence="11 12">ANC 4105</strain>
    </source>
</reference>
<name>N9MEI3_9GAMM</name>
<dbReference type="EMBL" id="APRL01000013">
    <property type="protein sequence ID" value="ENW91595.1"/>
    <property type="molecule type" value="Genomic_DNA"/>
</dbReference>
<dbReference type="OrthoDB" id="6580405at2"/>
<evidence type="ECO:0000256" key="1">
    <source>
        <dbReference type="ARBA" id="ARBA00004429"/>
    </source>
</evidence>
<evidence type="ECO:0000256" key="9">
    <source>
        <dbReference type="RuleBase" id="RU363032"/>
    </source>
</evidence>
<dbReference type="InterPro" id="IPR043429">
    <property type="entry name" value="ArtM/GltK/GlnP/TcyL/YhdX-like"/>
</dbReference>
<organism evidence="11 12">
    <name type="scientific">Acinetobacter dispersus</name>
    <dbReference type="NCBI Taxonomy" id="70348"/>
    <lineage>
        <taxon>Bacteria</taxon>
        <taxon>Pseudomonadati</taxon>
        <taxon>Pseudomonadota</taxon>
        <taxon>Gammaproteobacteria</taxon>
        <taxon>Moraxellales</taxon>
        <taxon>Moraxellaceae</taxon>
        <taxon>Acinetobacter</taxon>
    </lineage>
</organism>
<sequence length="222" mass="24488">MFSLDWQYIQSVLPQFYAATLMTLKISFIGIVLSILLGLICSIISTYQVRILNKIVKVYIEVSRNTPLLIQLFFLYYGLPKIGIKLDGFTCGVIGLTFLGGSYMAEAFRAGLQSVAQGQIDSARSVGLNAVQVFQYVVFPQALSLSIPAIGANCLFLIKESSILSAIAVVELLFVTKDLIGMDYKTTEALFLLIMAYLIILLPVSALTSYLEYRSRKVSHGT</sequence>
<dbReference type="Pfam" id="PF00528">
    <property type="entry name" value="BPD_transp_1"/>
    <property type="match status" value="1"/>
</dbReference>
<dbReference type="CDD" id="cd06261">
    <property type="entry name" value="TM_PBP2"/>
    <property type="match status" value="1"/>
</dbReference>
<keyword evidence="12" id="KW-1185">Reference proteome</keyword>
<feature type="domain" description="ABC transmembrane type-1" evidence="10">
    <location>
        <begin position="20"/>
        <end position="203"/>
    </location>
</feature>
<evidence type="ECO:0000313" key="11">
    <source>
        <dbReference type="EMBL" id="ENW91595.1"/>
    </source>
</evidence>
<protein>
    <recommendedName>
        <fullName evidence="10">ABC transmembrane type-1 domain-containing protein</fullName>
    </recommendedName>
</protein>
<feature type="transmembrane region" description="Helical" evidence="9">
    <location>
        <begin position="26"/>
        <end position="46"/>
    </location>
</feature>
<evidence type="ECO:0000256" key="5">
    <source>
        <dbReference type="ARBA" id="ARBA00022692"/>
    </source>
</evidence>
<evidence type="ECO:0000256" key="6">
    <source>
        <dbReference type="ARBA" id="ARBA00022970"/>
    </source>
</evidence>
<keyword evidence="5 9" id="KW-0812">Transmembrane</keyword>
<dbReference type="Gene3D" id="1.10.3720.10">
    <property type="entry name" value="MetI-like"/>
    <property type="match status" value="1"/>
</dbReference>
<gene>
    <name evidence="11" type="ORF">F904_01532</name>
</gene>
<comment type="caution">
    <text evidence="11">The sequence shown here is derived from an EMBL/GenBank/DDBJ whole genome shotgun (WGS) entry which is preliminary data.</text>
</comment>
<dbReference type="PATRIC" id="fig|1217703.3.peg.1470"/>
<keyword evidence="7 9" id="KW-1133">Transmembrane helix</keyword>
<comment type="similarity">
    <text evidence="2">Belongs to the binding-protein-dependent transport system permease family. HisMQ subfamily.</text>
</comment>
<dbReference type="InterPro" id="IPR010065">
    <property type="entry name" value="AA_ABC_transptr_permease_3TM"/>
</dbReference>
<dbReference type="GO" id="GO:0043190">
    <property type="term" value="C:ATP-binding cassette (ABC) transporter complex"/>
    <property type="evidence" value="ECO:0007669"/>
    <property type="project" value="InterPro"/>
</dbReference>
<keyword evidence="6" id="KW-0029">Amino-acid transport</keyword>
<dbReference type="Proteomes" id="UP000013261">
    <property type="component" value="Unassembled WGS sequence"/>
</dbReference>
<evidence type="ECO:0000256" key="4">
    <source>
        <dbReference type="ARBA" id="ARBA00022475"/>
    </source>
</evidence>
<proteinExistence type="inferred from homology"/>
<evidence type="ECO:0000256" key="7">
    <source>
        <dbReference type="ARBA" id="ARBA00022989"/>
    </source>
</evidence>
<dbReference type="HOGENOM" id="CLU_019602_1_0_6"/>
<comment type="subcellular location">
    <subcellularLocation>
        <location evidence="1">Cell inner membrane</location>
        <topology evidence="1">Multi-pass membrane protein</topology>
    </subcellularLocation>
    <subcellularLocation>
        <location evidence="9">Cell membrane</location>
        <topology evidence="9">Multi-pass membrane protein</topology>
    </subcellularLocation>
</comment>
<dbReference type="InterPro" id="IPR000515">
    <property type="entry name" value="MetI-like"/>
</dbReference>
<keyword evidence="3 9" id="KW-0813">Transport</keyword>
<dbReference type="eggNOG" id="COG0765">
    <property type="taxonomic scope" value="Bacteria"/>
</dbReference>
<evidence type="ECO:0000313" key="12">
    <source>
        <dbReference type="Proteomes" id="UP000013261"/>
    </source>
</evidence>
<feature type="transmembrane region" description="Helical" evidence="9">
    <location>
        <begin position="190"/>
        <end position="211"/>
    </location>
</feature>
<dbReference type="GO" id="GO:0006865">
    <property type="term" value="P:amino acid transport"/>
    <property type="evidence" value="ECO:0007669"/>
    <property type="project" value="UniProtKB-KW"/>
</dbReference>
<accession>N9MEI3</accession>
<dbReference type="GO" id="GO:0022857">
    <property type="term" value="F:transmembrane transporter activity"/>
    <property type="evidence" value="ECO:0007669"/>
    <property type="project" value="InterPro"/>
</dbReference>
<dbReference type="SUPFAM" id="SSF161098">
    <property type="entry name" value="MetI-like"/>
    <property type="match status" value="1"/>
</dbReference>
<dbReference type="AlphaFoldDB" id="N9MEI3"/>
<evidence type="ECO:0000259" key="10">
    <source>
        <dbReference type="PROSITE" id="PS50928"/>
    </source>
</evidence>
<keyword evidence="4" id="KW-1003">Cell membrane</keyword>
<dbReference type="InterPro" id="IPR035906">
    <property type="entry name" value="MetI-like_sf"/>
</dbReference>
<evidence type="ECO:0000256" key="2">
    <source>
        <dbReference type="ARBA" id="ARBA00010072"/>
    </source>
</evidence>
<dbReference type="PANTHER" id="PTHR30614">
    <property type="entry name" value="MEMBRANE COMPONENT OF AMINO ACID ABC TRANSPORTER"/>
    <property type="match status" value="1"/>
</dbReference>
<dbReference type="NCBIfam" id="TIGR01726">
    <property type="entry name" value="HEQRo_perm_3TM"/>
    <property type="match status" value="1"/>
</dbReference>
<evidence type="ECO:0000256" key="3">
    <source>
        <dbReference type="ARBA" id="ARBA00022448"/>
    </source>
</evidence>
<dbReference type="PROSITE" id="PS50928">
    <property type="entry name" value="ABC_TM1"/>
    <property type="match status" value="1"/>
</dbReference>
<dbReference type="PANTHER" id="PTHR30614:SF37">
    <property type="entry name" value="AMINO-ACID ABC TRANSPORTER PERMEASE PROTEIN YHDX-RELATED"/>
    <property type="match status" value="1"/>
</dbReference>